<evidence type="ECO:0000256" key="1">
    <source>
        <dbReference type="ARBA" id="ARBA00022490"/>
    </source>
</evidence>
<dbReference type="InterPro" id="IPR023212">
    <property type="entry name" value="Hsp33_helix_hairpin_bin_dom_sf"/>
</dbReference>
<dbReference type="Gene3D" id="3.90.1280.10">
    <property type="entry name" value="HSP33 redox switch-like"/>
    <property type="match status" value="1"/>
</dbReference>
<dbReference type="PANTHER" id="PTHR30111:SF1">
    <property type="entry name" value="33 KDA CHAPERONIN"/>
    <property type="match status" value="1"/>
</dbReference>
<dbReference type="RefSeq" id="WP_284100998.1">
    <property type="nucleotide sequence ID" value="NZ_JARRAF010000011.1"/>
</dbReference>
<protein>
    <submittedName>
        <fullName evidence="6">Hsp33 family molecular chaperone HslO</fullName>
    </submittedName>
</protein>
<dbReference type="Pfam" id="PF01430">
    <property type="entry name" value="HSP33"/>
    <property type="match status" value="1"/>
</dbReference>
<keyword evidence="1" id="KW-0963">Cytoplasm</keyword>
<evidence type="ECO:0000256" key="2">
    <source>
        <dbReference type="ARBA" id="ARBA00022833"/>
    </source>
</evidence>
<keyword evidence="3" id="KW-1015">Disulfide bond</keyword>
<dbReference type="InterPro" id="IPR016153">
    <property type="entry name" value="Heat_shock_Hsp33_N"/>
</dbReference>
<proteinExistence type="predicted"/>
<dbReference type="CDD" id="cd00498">
    <property type="entry name" value="Hsp33"/>
    <property type="match status" value="1"/>
</dbReference>
<dbReference type="PIRSF" id="PIRSF005261">
    <property type="entry name" value="Heat_shock_Hsp33"/>
    <property type="match status" value="1"/>
</dbReference>
<dbReference type="InterPro" id="IPR016154">
    <property type="entry name" value="Heat_shock_Hsp33_C"/>
</dbReference>
<reference evidence="6" key="1">
    <citation type="submission" date="2023-03" db="EMBL/GenBank/DDBJ databases">
        <title>Chitinimonas shenzhenensis gen. nov., sp. nov., a novel member of family Burkholderiaceae isolated from activated sludge collected in Shen Zhen, China.</title>
        <authorList>
            <person name="Wang X."/>
        </authorList>
    </citation>
    <scope>NUCLEOTIDE SEQUENCE</scope>
    <source>
        <strain evidence="6">DQS-5</strain>
    </source>
</reference>
<dbReference type="NCBIfam" id="NF001033">
    <property type="entry name" value="PRK00114.1"/>
    <property type="match status" value="1"/>
</dbReference>
<keyword evidence="5" id="KW-0676">Redox-active center</keyword>
<keyword evidence="4" id="KW-0143">Chaperone</keyword>
<dbReference type="Gene3D" id="1.10.287.480">
    <property type="entry name" value="helix hairpin bin"/>
    <property type="match status" value="1"/>
</dbReference>
<comment type="caution">
    <text evidence="6">The sequence shown here is derived from an EMBL/GenBank/DDBJ whole genome shotgun (WGS) entry which is preliminary data.</text>
</comment>
<accession>A0ABT7E012</accession>
<sequence length="294" mass="32250">MSQDTLQRFLFEGAPVRGEIVQLSDSWREIVSRRAFPAPLHQLVGELTAAATLLSATLKFEGSLVMQFHGTSLIKLIAIECESDLTVRATAQWEHDADWSAAAGVTLPALLGRGRCVLTLDPKDGGQTYQGVVGLDGNSVAEIIEHYMQRSEQLDTRIWLACEGERAAGLLIQKLPAGHGDPDAWNRIGHLASTITSNELLQLPSLEVLHRLFHEETVRLLGETHPHFGCRCSRERVGNMLKLVGQEEADAILAEQAQVEVRCEFCNQAYAFDAVDVAQLFAADSVISATSTRH</sequence>
<evidence type="ECO:0000256" key="3">
    <source>
        <dbReference type="ARBA" id="ARBA00023157"/>
    </source>
</evidence>
<dbReference type="SUPFAM" id="SSF118352">
    <property type="entry name" value="HSP33 redox switch-like"/>
    <property type="match status" value="1"/>
</dbReference>
<organism evidence="6 7">
    <name type="scientific">Parachitinimonas caeni</name>
    <dbReference type="NCBI Taxonomy" id="3031301"/>
    <lineage>
        <taxon>Bacteria</taxon>
        <taxon>Pseudomonadati</taxon>
        <taxon>Pseudomonadota</taxon>
        <taxon>Betaproteobacteria</taxon>
        <taxon>Neisseriales</taxon>
        <taxon>Chitinibacteraceae</taxon>
        <taxon>Parachitinimonas</taxon>
    </lineage>
</organism>
<evidence type="ECO:0000256" key="5">
    <source>
        <dbReference type="ARBA" id="ARBA00023284"/>
    </source>
</evidence>
<dbReference type="EMBL" id="JARRAF010000011">
    <property type="protein sequence ID" value="MDK2124688.1"/>
    <property type="molecule type" value="Genomic_DNA"/>
</dbReference>
<gene>
    <name evidence="6" type="primary">hslO</name>
    <name evidence="6" type="ORF">PZA18_11555</name>
</gene>
<dbReference type="PANTHER" id="PTHR30111">
    <property type="entry name" value="33 KDA CHAPERONIN"/>
    <property type="match status" value="1"/>
</dbReference>
<dbReference type="Gene3D" id="3.55.30.10">
    <property type="entry name" value="Hsp33 domain"/>
    <property type="match status" value="1"/>
</dbReference>
<dbReference type="Proteomes" id="UP001172778">
    <property type="component" value="Unassembled WGS sequence"/>
</dbReference>
<dbReference type="SUPFAM" id="SSF64397">
    <property type="entry name" value="Hsp33 domain"/>
    <property type="match status" value="1"/>
</dbReference>
<evidence type="ECO:0000313" key="6">
    <source>
        <dbReference type="EMBL" id="MDK2124688.1"/>
    </source>
</evidence>
<dbReference type="InterPro" id="IPR000397">
    <property type="entry name" value="Heat_shock_Hsp33"/>
</dbReference>
<keyword evidence="7" id="KW-1185">Reference proteome</keyword>
<name>A0ABT7E012_9NEIS</name>
<keyword evidence="2" id="KW-0862">Zinc</keyword>
<evidence type="ECO:0000256" key="4">
    <source>
        <dbReference type="ARBA" id="ARBA00023186"/>
    </source>
</evidence>
<evidence type="ECO:0000313" key="7">
    <source>
        <dbReference type="Proteomes" id="UP001172778"/>
    </source>
</evidence>